<dbReference type="GO" id="GO:0005524">
    <property type="term" value="F:ATP binding"/>
    <property type="evidence" value="ECO:0007669"/>
    <property type="project" value="UniProtKB-UniRule"/>
</dbReference>
<dbReference type="EC" id="5.6.2.3" evidence="11 12"/>
<dbReference type="Pfam" id="PF00772">
    <property type="entry name" value="DnaB"/>
    <property type="match status" value="1"/>
</dbReference>
<dbReference type="SUPFAM" id="SSF52540">
    <property type="entry name" value="P-loop containing nucleoside triphosphate hydrolases"/>
    <property type="match status" value="1"/>
</dbReference>
<reference evidence="14" key="2">
    <citation type="submission" date="2020-09" db="EMBL/GenBank/DDBJ databases">
        <authorList>
            <person name="Sun Q."/>
            <person name="Zhou Y."/>
        </authorList>
    </citation>
    <scope>NUCLEOTIDE SEQUENCE</scope>
    <source>
        <strain evidence="14">CGMCC 1.15179</strain>
    </source>
</reference>
<evidence type="ECO:0000256" key="11">
    <source>
        <dbReference type="NCBIfam" id="TIGR00665"/>
    </source>
</evidence>
<dbReference type="GO" id="GO:0016787">
    <property type="term" value="F:hydrolase activity"/>
    <property type="evidence" value="ECO:0007669"/>
    <property type="project" value="UniProtKB-KW"/>
</dbReference>
<reference evidence="14" key="1">
    <citation type="journal article" date="2014" name="Int. J. Syst. Evol. Microbiol.">
        <title>Complete genome sequence of Corynebacterium casei LMG S-19264T (=DSM 44701T), isolated from a smear-ripened cheese.</title>
        <authorList>
            <consortium name="US DOE Joint Genome Institute (JGI-PGF)"/>
            <person name="Walter F."/>
            <person name="Albersmeier A."/>
            <person name="Kalinowski J."/>
            <person name="Ruckert C."/>
        </authorList>
    </citation>
    <scope>NUCLEOTIDE SEQUENCE</scope>
    <source>
        <strain evidence="14">CGMCC 1.15179</strain>
    </source>
</reference>
<dbReference type="NCBIfam" id="TIGR00665">
    <property type="entry name" value="DnaB"/>
    <property type="match status" value="1"/>
</dbReference>
<evidence type="ECO:0000256" key="4">
    <source>
        <dbReference type="ARBA" id="ARBA00022741"/>
    </source>
</evidence>
<evidence type="ECO:0000256" key="8">
    <source>
        <dbReference type="ARBA" id="ARBA00023125"/>
    </source>
</evidence>
<dbReference type="EMBL" id="BMHQ01000005">
    <property type="protein sequence ID" value="GGE16314.1"/>
    <property type="molecule type" value="Genomic_DNA"/>
</dbReference>
<dbReference type="Gene3D" id="1.10.860.10">
    <property type="entry name" value="DNAb Helicase, Chain A"/>
    <property type="match status" value="1"/>
</dbReference>
<evidence type="ECO:0000256" key="3">
    <source>
        <dbReference type="ARBA" id="ARBA00022705"/>
    </source>
</evidence>
<comment type="function">
    <text evidence="12">The main replicative DNA helicase, it participates in initiation and elongation during chromosome replication. Travels ahead of the DNA replisome, separating dsDNA into templates for DNA synthesis. A processive ATP-dependent 5'-3' DNA helicase it has DNA-dependent ATPase activity.</text>
</comment>
<dbReference type="CDD" id="cd00984">
    <property type="entry name" value="DnaB_C"/>
    <property type="match status" value="1"/>
</dbReference>
<keyword evidence="6 12" id="KW-0347">Helicase</keyword>
<dbReference type="InterPro" id="IPR007692">
    <property type="entry name" value="DNA_helicase_DnaB"/>
</dbReference>
<comment type="catalytic activity">
    <reaction evidence="10 12">
        <text>ATP + H2O = ADP + phosphate + H(+)</text>
        <dbReference type="Rhea" id="RHEA:13065"/>
        <dbReference type="ChEBI" id="CHEBI:15377"/>
        <dbReference type="ChEBI" id="CHEBI:15378"/>
        <dbReference type="ChEBI" id="CHEBI:30616"/>
        <dbReference type="ChEBI" id="CHEBI:43474"/>
        <dbReference type="ChEBI" id="CHEBI:456216"/>
        <dbReference type="EC" id="5.6.2.3"/>
    </reaction>
</comment>
<evidence type="ECO:0000256" key="7">
    <source>
        <dbReference type="ARBA" id="ARBA00022840"/>
    </source>
</evidence>
<dbReference type="AlphaFoldDB" id="A0A8J2VF79"/>
<evidence type="ECO:0000256" key="6">
    <source>
        <dbReference type="ARBA" id="ARBA00022806"/>
    </source>
</evidence>
<dbReference type="PROSITE" id="PS51199">
    <property type="entry name" value="SF4_HELICASE"/>
    <property type="match status" value="1"/>
</dbReference>
<dbReference type="PANTHER" id="PTHR30153:SF2">
    <property type="entry name" value="REPLICATIVE DNA HELICASE"/>
    <property type="match status" value="1"/>
</dbReference>
<dbReference type="Pfam" id="PF03796">
    <property type="entry name" value="DnaB_C"/>
    <property type="match status" value="1"/>
</dbReference>
<dbReference type="InterPro" id="IPR036185">
    <property type="entry name" value="DNA_heli_DnaB-like_N_sf"/>
</dbReference>
<proteinExistence type="inferred from homology"/>
<dbReference type="GO" id="GO:0005829">
    <property type="term" value="C:cytosol"/>
    <property type="evidence" value="ECO:0007669"/>
    <property type="project" value="TreeGrafter"/>
</dbReference>
<evidence type="ECO:0000256" key="10">
    <source>
        <dbReference type="ARBA" id="ARBA00048954"/>
    </source>
</evidence>
<dbReference type="InterPro" id="IPR027417">
    <property type="entry name" value="P-loop_NTPase"/>
</dbReference>
<evidence type="ECO:0000256" key="12">
    <source>
        <dbReference type="RuleBase" id="RU362085"/>
    </source>
</evidence>
<dbReference type="GO" id="GO:0006269">
    <property type="term" value="P:DNA replication, synthesis of primer"/>
    <property type="evidence" value="ECO:0007669"/>
    <property type="project" value="UniProtKB-UniRule"/>
</dbReference>
<keyword evidence="2 12" id="KW-0639">Primosome</keyword>
<keyword evidence="3 12" id="KW-0235">DNA replication</keyword>
<gene>
    <name evidence="14" type="ORF">GCM10011571_17470</name>
</gene>
<evidence type="ECO:0000256" key="2">
    <source>
        <dbReference type="ARBA" id="ARBA00022515"/>
    </source>
</evidence>
<dbReference type="RefSeq" id="WP_188647493.1">
    <property type="nucleotide sequence ID" value="NZ_BMHQ01000005.1"/>
</dbReference>
<organism evidence="14 15">
    <name type="scientific">Marinithermofilum abyssi</name>
    <dbReference type="NCBI Taxonomy" id="1571185"/>
    <lineage>
        <taxon>Bacteria</taxon>
        <taxon>Bacillati</taxon>
        <taxon>Bacillota</taxon>
        <taxon>Bacilli</taxon>
        <taxon>Bacillales</taxon>
        <taxon>Thermoactinomycetaceae</taxon>
        <taxon>Marinithermofilum</taxon>
    </lineage>
</organism>
<dbReference type="Gene3D" id="3.40.50.300">
    <property type="entry name" value="P-loop containing nucleotide triphosphate hydrolases"/>
    <property type="match status" value="1"/>
</dbReference>
<dbReference type="GO" id="GO:1990077">
    <property type="term" value="C:primosome complex"/>
    <property type="evidence" value="ECO:0007669"/>
    <property type="project" value="UniProtKB-UniRule"/>
</dbReference>
<keyword evidence="8 12" id="KW-0238">DNA-binding</keyword>
<dbReference type="SUPFAM" id="SSF48024">
    <property type="entry name" value="N-terminal domain of DnaB helicase"/>
    <property type="match status" value="1"/>
</dbReference>
<name>A0A8J2VF79_9BACL</name>
<evidence type="ECO:0000313" key="14">
    <source>
        <dbReference type="EMBL" id="GGE16314.1"/>
    </source>
</evidence>
<dbReference type="InterPro" id="IPR007694">
    <property type="entry name" value="DNA_helicase_DnaB-like_C"/>
</dbReference>
<comment type="caution">
    <text evidence="14">The sequence shown here is derived from an EMBL/GenBank/DDBJ whole genome shotgun (WGS) entry which is preliminary data.</text>
</comment>
<dbReference type="Proteomes" id="UP000625210">
    <property type="component" value="Unassembled WGS sequence"/>
</dbReference>
<sequence>MELTLPCNTQIENELIGAMIVDSECIPDLVELLQPEDFYQRSHQQLCRKIFELWRKHKRIELASELQLLSQFSGLAISALTEICGAVITTDPETLRYRADRLKSIATHRRFVQFGAEVAGMGYLKGSEEIREMINRAEAKLSRIAENQLCVQTMSTAQEAVMRYADRFDERIKNKSLITGVPSGLLDLDRYTAGFQPSSLVVIGARPSMGKTSFAMQAAYHMSGVKQLPTLVFSLEQPEEQLMDRMVANVARVDLHHINTGLVKDSEIQRCTDAMAKIAECKLTIDDEGGVSAAEIKAKTRRAMREMGELSCIIIDYLGEMAPPERGMSRYDAISENVRQLKAMAKELKVPVIVLAQLSRAVEQRQDKRPVMSDLRESGEIEQAADVILFLYRDKYYNSETEMGDLAEVIIAKNRNGPKGTTKFYFHESYTRFDPIQKGAVNQ</sequence>
<feature type="domain" description="SF4 helicase" evidence="13">
    <location>
        <begin position="174"/>
        <end position="440"/>
    </location>
</feature>
<dbReference type="GO" id="GO:0043139">
    <property type="term" value="F:5'-3' DNA helicase activity"/>
    <property type="evidence" value="ECO:0007669"/>
    <property type="project" value="UniProtKB-EC"/>
</dbReference>
<keyword evidence="5 12" id="KW-0378">Hydrolase</keyword>
<keyword evidence="7 12" id="KW-0067">ATP-binding</keyword>
<keyword evidence="4 12" id="KW-0547">Nucleotide-binding</keyword>
<evidence type="ECO:0000256" key="9">
    <source>
        <dbReference type="ARBA" id="ARBA00023235"/>
    </source>
</evidence>
<protein>
    <recommendedName>
        <fullName evidence="11 12">Replicative DNA helicase</fullName>
        <ecNumber evidence="11 12">5.6.2.3</ecNumber>
    </recommendedName>
</protein>
<evidence type="ECO:0000256" key="1">
    <source>
        <dbReference type="ARBA" id="ARBA00008428"/>
    </source>
</evidence>
<accession>A0A8J2VF79</accession>
<dbReference type="PANTHER" id="PTHR30153">
    <property type="entry name" value="REPLICATIVE DNA HELICASE DNAB"/>
    <property type="match status" value="1"/>
</dbReference>
<evidence type="ECO:0000259" key="13">
    <source>
        <dbReference type="PROSITE" id="PS51199"/>
    </source>
</evidence>
<dbReference type="InterPro" id="IPR007693">
    <property type="entry name" value="DNA_helicase_DnaB-like_N"/>
</dbReference>
<evidence type="ECO:0000313" key="15">
    <source>
        <dbReference type="Proteomes" id="UP000625210"/>
    </source>
</evidence>
<keyword evidence="15" id="KW-1185">Reference proteome</keyword>
<dbReference type="InterPro" id="IPR016136">
    <property type="entry name" value="DNA_helicase_N/primase_C"/>
</dbReference>
<comment type="similarity">
    <text evidence="1 12">Belongs to the helicase family. DnaB subfamily.</text>
</comment>
<dbReference type="GO" id="GO:0003677">
    <property type="term" value="F:DNA binding"/>
    <property type="evidence" value="ECO:0007669"/>
    <property type="project" value="UniProtKB-UniRule"/>
</dbReference>
<evidence type="ECO:0000256" key="5">
    <source>
        <dbReference type="ARBA" id="ARBA00022801"/>
    </source>
</evidence>
<keyword evidence="9" id="KW-0413">Isomerase</keyword>